<dbReference type="AlphaFoldDB" id="A0A1D6HF35"/>
<proteinExistence type="predicted"/>
<reference evidence="1" key="1">
    <citation type="submission" date="2015-12" db="EMBL/GenBank/DDBJ databases">
        <title>Update maize B73 reference genome by single molecule sequencing technologies.</title>
        <authorList>
            <consortium name="Maize Genome Sequencing Project"/>
            <person name="Ware D."/>
        </authorList>
    </citation>
    <scope>NUCLEOTIDE SEQUENCE</scope>
    <source>
        <tissue evidence="1">Seedling</tissue>
    </source>
</reference>
<name>A0A1D6HF35_MAIZE</name>
<dbReference type="PaxDb" id="4577-GRMZM2G124948_P01"/>
<accession>A0A1D6HF35</accession>
<evidence type="ECO:0000313" key="1">
    <source>
        <dbReference type="EMBL" id="AQK73254.1"/>
    </source>
</evidence>
<sequence>MSPPSLNAIAAARDALHPRPLIVPLQLPPRPPIGPQEPKVRAPQVASSFFIHALPPP</sequence>
<dbReference type="eggNOG" id="KOG1041">
    <property type="taxonomic scope" value="Eukaryota"/>
</dbReference>
<gene>
    <name evidence="1" type="ORF">ZEAMMB73_Zm00001d017487</name>
</gene>
<protein>
    <submittedName>
        <fullName evidence="1">Uncharacterized protein</fullName>
    </submittedName>
</protein>
<dbReference type="EMBL" id="CM000781">
    <property type="protein sequence ID" value="AQK73254.1"/>
    <property type="molecule type" value="Genomic_DNA"/>
</dbReference>
<organism evidence="1">
    <name type="scientific">Zea mays</name>
    <name type="common">Maize</name>
    <dbReference type="NCBI Taxonomy" id="4577"/>
    <lineage>
        <taxon>Eukaryota</taxon>
        <taxon>Viridiplantae</taxon>
        <taxon>Streptophyta</taxon>
        <taxon>Embryophyta</taxon>
        <taxon>Tracheophyta</taxon>
        <taxon>Spermatophyta</taxon>
        <taxon>Magnoliopsida</taxon>
        <taxon>Liliopsida</taxon>
        <taxon>Poales</taxon>
        <taxon>Poaceae</taxon>
        <taxon>PACMAD clade</taxon>
        <taxon>Panicoideae</taxon>
        <taxon>Andropogonodae</taxon>
        <taxon>Andropogoneae</taxon>
        <taxon>Tripsacinae</taxon>
        <taxon>Zea</taxon>
    </lineage>
</organism>